<dbReference type="EMBL" id="LCRX01000006">
    <property type="protein sequence ID" value="KKW42506.1"/>
    <property type="molecule type" value="Genomic_DNA"/>
</dbReference>
<reference evidence="2 3" key="1">
    <citation type="journal article" date="2015" name="Nature">
        <title>rRNA introns, odd ribosomes, and small enigmatic genomes across a large radiation of phyla.</title>
        <authorList>
            <person name="Brown C.T."/>
            <person name="Hug L.A."/>
            <person name="Thomas B.C."/>
            <person name="Sharon I."/>
            <person name="Castelle C.J."/>
            <person name="Singh A."/>
            <person name="Wilkins M.J."/>
            <person name="Williams K.H."/>
            <person name="Banfield J.F."/>
        </authorList>
    </citation>
    <scope>NUCLEOTIDE SEQUENCE [LARGE SCALE GENOMIC DNA]</scope>
</reference>
<evidence type="ECO:0008006" key="4">
    <source>
        <dbReference type="Google" id="ProtNLM"/>
    </source>
</evidence>
<proteinExistence type="predicted"/>
<feature type="region of interest" description="Disordered" evidence="1">
    <location>
        <begin position="1"/>
        <end position="20"/>
    </location>
</feature>
<evidence type="ECO:0000313" key="3">
    <source>
        <dbReference type="Proteomes" id="UP000033870"/>
    </source>
</evidence>
<gene>
    <name evidence="2" type="ORF">UY92_C0006G0067</name>
</gene>
<sequence length="99" mass="10679">MSFTPLGDALRHKMNQSSSLGKQVESAEVVAAAESVLTEVFGSDVGQTAKPLFIKNRTLTVSCGSSAVAQEIRLNQAKIVEKINDKLGKSEVDRIRYLA</sequence>
<protein>
    <recommendedName>
        <fullName evidence="4">DUF721 domain-containing protein</fullName>
    </recommendedName>
</protein>
<evidence type="ECO:0000256" key="1">
    <source>
        <dbReference type="SAM" id="MobiDB-lite"/>
    </source>
</evidence>
<dbReference type="Pfam" id="PF05258">
    <property type="entry name" value="DciA"/>
    <property type="match status" value="1"/>
</dbReference>
<dbReference type="AlphaFoldDB" id="A0A0G1YGY3"/>
<accession>A0A0G1YGY3</accession>
<evidence type="ECO:0000313" key="2">
    <source>
        <dbReference type="EMBL" id="KKW42506.1"/>
    </source>
</evidence>
<dbReference type="Proteomes" id="UP000033870">
    <property type="component" value="Unassembled WGS sequence"/>
</dbReference>
<name>A0A0G1YGY3_9BACT</name>
<dbReference type="STRING" id="1619044.UY92_C0006G0067"/>
<organism evidence="2 3">
    <name type="scientific">Candidatus Magasanikbacteria bacterium GW2011_GWA2_56_11</name>
    <dbReference type="NCBI Taxonomy" id="1619044"/>
    <lineage>
        <taxon>Bacteria</taxon>
        <taxon>Candidatus Magasanikiibacteriota</taxon>
    </lineage>
</organism>
<comment type="caution">
    <text evidence="2">The sequence shown here is derived from an EMBL/GenBank/DDBJ whole genome shotgun (WGS) entry which is preliminary data.</text>
</comment>
<dbReference type="InterPro" id="IPR007922">
    <property type="entry name" value="DciA-like"/>
</dbReference>